<dbReference type="SMART" id="SM00479">
    <property type="entry name" value="EXOIII"/>
    <property type="match status" value="1"/>
</dbReference>
<evidence type="ECO:0000256" key="6">
    <source>
        <dbReference type="ARBA" id="ARBA00022842"/>
    </source>
</evidence>
<dbReference type="EMBL" id="HG994371">
    <property type="protein sequence ID" value="CAF2013146.1"/>
    <property type="molecule type" value="Genomic_DNA"/>
</dbReference>
<evidence type="ECO:0000256" key="7">
    <source>
        <dbReference type="ARBA" id="ARBA00025769"/>
    </source>
</evidence>
<reference evidence="10" key="1">
    <citation type="submission" date="2021-01" db="EMBL/GenBank/DDBJ databases">
        <authorList>
            <consortium name="Genoscope - CEA"/>
            <person name="William W."/>
        </authorList>
    </citation>
    <scope>NUCLEOTIDE SEQUENCE</scope>
</reference>
<keyword evidence="2" id="KW-0540">Nuclease</keyword>
<dbReference type="PANTHER" id="PTHR13058">
    <property type="entry name" value="THREE PRIME REPAIR EXONUCLEASE 1, 2"/>
    <property type="match status" value="1"/>
</dbReference>
<comment type="cofactor">
    <cofactor evidence="1">
        <name>Mg(2+)</name>
        <dbReference type="ChEBI" id="CHEBI:18420"/>
    </cofactor>
</comment>
<keyword evidence="8" id="KW-0472">Membrane</keyword>
<feature type="domain" description="Exonuclease" evidence="9">
    <location>
        <begin position="114"/>
        <end position="319"/>
    </location>
</feature>
<dbReference type="InterPro" id="IPR012337">
    <property type="entry name" value="RNaseH-like_sf"/>
</dbReference>
<dbReference type="Proteomes" id="UP001295469">
    <property type="component" value="Chromosome C07"/>
</dbReference>
<dbReference type="GO" id="GO:0003676">
    <property type="term" value="F:nucleic acid binding"/>
    <property type="evidence" value="ECO:0007669"/>
    <property type="project" value="InterPro"/>
</dbReference>
<comment type="similarity">
    <text evidence="7">Belongs to the exonuclease superfamily. TREX family.</text>
</comment>
<dbReference type="GO" id="GO:0046872">
    <property type="term" value="F:metal ion binding"/>
    <property type="evidence" value="ECO:0007669"/>
    <property type="project" value="UniProtKB-KW"/>
</dbReference>
<evidence type="ECO:0000256" key="1">
    <source>
        <dbReference type="ARBA" id="ARBA00001946"/>
    </source>
</evidence>
<dbReference type="AlphaFoldDB" id="A0A816MIK9"/>
<gene>
    <name evidence="10" type="ORF">DARMORV10_C07P41320.1</name>
</gene>
<evidence type="ECO:0000259" key="9">
    <source>
        <dbReference type="SMART" id="SM00479"/>
    </source>
</evidence>
<evidence type="ECO:0000256" key="5">
    <source>
        <dbReference type="ARBA" id="ARBA00022839"/>
    </source>
</evidence>
<protein>
    <submittedName>
        <fullName evidence="10">(rape) hypothetical protein</fullName>
    </submittedName>
</protein>
<dbReference type="SUPFAM" id="SSF53098">
    <property type="entry name" value="Ribonuclease H-like"/>
    <property type="match status" value="1"/>
</dbReference>
<organism evidence="10">
    <name type="scientific">Brassica napus</name>
    <name type="common">Rape</name>
    <dbReference type="NCBI Taxonomy" id="3708"/>
    <lineage>
        <taxon>Eukaryota</taxon>
        <taxon>Viridiplantae</taxon>
        <taxon>Streptophyta</taxon>
        <taxon>Embryophyta</taxon>
        <taxon>Tracheophyta</taxon>
        <taxon>Spermatophyta</taxon>
        <taxon>Magnoliopsida</taxon>
        <taxon>eudicotyledons</taxon>
        <taxon>Gunneridae</taxon>
        <taxon>Pentapetalae</taxon>
        <taxon>rosids</taxon>
        <taxon>malvids</taxon>
        <taxon>Brassicales</taxon>
        <taxon>Brassicaceae</taxon>
        <taxon>Brassiceae</taxon>
        <taxon>Brassica</taxon>
    </lineage>
</organism>
<keyword evidence="4" id="KW-0378">Hydrolase</keyword>
<dbReference type="Gene3D" id="3.30.420.10">
    <property type="entry name" value="Ribonuclease H-like superfamily/Ribonuclease H"/>
    <property type="match status" value="1"/>
</dbReference>
<evidence type="ECO:0000256" key="8">
    <source>
        <dbReference type="SAM" id="Phobius"/>
    </source>
</evidence>
<feature type="transmembrane region" description="Helical" evidence="8">
    <location>
        <begin position="179"/>
        <end position="201"/>
    </location>
</feature>
<keyword evidence="3" id="KW-0479">Metal-binding</keyword>
<evidence type="ECO:0000256" key="4">
    <source>
        <dbReference type="ARBA" id="ARBA00022801"/>
    </source>
</evidence>
<name>A0A816MIK9_BRANA</name>
<evidence type="ECO:0000313" key="10">
    <source>
        <dbReference type="EMBL" id="CAF2013146.1"/>
    </source>
</evidence>
<dbReference type="Pfam" id="PF00929">
    <property type="entry name" value="RNase_T"/>
    <property type="match status" value="2"/>
</dbReference>
<dbReference type="CDD" id="cd06127">
    <property type="entry name" value="DEDDh"/>
    <property type="match status" value="1"/>
</dbReference>
<dbReference type="InterPro" id="IPR040393">
    <property type="entry name" value="TREX1/2"/>
</dbReference>
<keyword evidence="8" id="KW-0812">Transmembrane</keyword>
<keyword evidence="6" id="KW-0460">Magnesium</keyword>
<evidence type="ECO:0000256" key="2">
    <source>
        <dbReference type="ARBA" id="ARBA00022722"/>
    </source>
</evidence>
<dbReference type="PANTHER" id="PTHR13058:SF19">
    <property type="entry name" value="LD40940P"/>
    <property type="match status" value="1"/>
</dbReference>
<dbReference type="InterPro" id="IPR013520">
    <property type="entry name" value="Ribonucl_H"/>
</dbReference>
<proteinExistence type="inferred from homology"/>
<sequence>MCISISQVSRFRTNLFVGSSYCERVHGWFKNNSTPKLLDIRSSSVNSKSRWVRRNVSTTTQGGRSNTKSSVLGGAVPVTRIVDAESTAKIQQQQPFGNLQQRLAENKDLSSLLTVIVSDLETTGLHRVKERIIEIAAQDLAGGENSTFQSLINPGVPILNASIHGIRNDMVCRPEVPRYIYKICLYIQSLSLCGYLFVVLFGRMEEMIPIFLRYVQSRQKPGGYVMIVAHNGKTFDFQFLINEFNRCSYEIPHNWLFFDSLPLARESMKSVDATVKPKASLSALGDYYNLTRDGDAHRALSDVLLLSQVFQRLTIDLKLSLSDLVLRSYTTSDLIAAMAKNKKA</sequence>
<dbReference type="InterPro" id="IPR036397">
    <property type="entry name" value="RNaseH_sf"/>
</dbReference>
<dbReference type="GO" id="GO:0008408">
    <property type="term" value="F:3'-5' exonuclease activity"/>
    <property type="evidence" value="ECO:0007669"/>
    <property type="project" value="InterPro"/>
</dbReference>
<evidence type="ECO:0000256" key="3">
    <source>
        <dbReference type="ARBA" id="ARBA00022723"/>
    </source>
</evidence>
<accession>A0A816MIK9</accession>
<keyword evidence="5" id="KW-0269">Exonuclease</keyword>
<keyword evidence="8" id="KW-1133">Transmembrane helix</keyword>